<proteinExistence type="predicted"/>
<accession>A0ABV9AKU7</accession>
<dbReference type="EMBL" id="JBHSFK010000005">
    <property type="protein sequence ID" value="MFC4499764.1"/>
    <property type="molecule type" value="Genomic_DNA"/>
</dbReference>
<evidence type="ECO:0000313" key="3">
    <source>
        <dbReference type="Proteomes" id="UP001595839"/>
    </source>
</evidence>
<keyword evidence="3" id="KW-1185">Reference proteome</keyword>
<sequence>MARHASPQTSTGRRALAALATAGVALGAGASAAGAATAEPVVDVMRTRPTSIGHVDPQAGVQGALGVLPYVTGALSHLKPNPLAGTGVDPLDNGIGTQLADFKPLTSQMLTGPVAQAQSIGAVPVVGEVLGG</sequence>
<dbReference type="PROSITE" id="PS51318">
    <property type="entry name" value="TAT"/>
    <property type="match status" value="1"/>
</dbReference>
<feature type="signal peptide" evidence="1">
    <location>
        <begin position="1"/>
        <end position="35"/>
    </location>
</feature>
<protein>
    <recommendedName>
        <fullName evidence="4">Secreted protein</fullName>
    </recommendedName>
</protein>
<dbReference type="Proteomes" id="UP001595839">
    <property type="component" value="Unassembled WGS sequence"/>
</dbReference>
<comment type="caution">
    <text evidence="2">The sequence shown here is derived from an EMBL/GenBank/DDBJ whole genome shotgun (WGS) entry which is preliminary data.</text>
</comment>
<evidence type="ECO:0000256" key="1">
    <source>
        <dbReference type="SAM" id="SignalP"/>
    </source>
</evidence>
<gene>
    <name evidence="2" type="ORF">ACFPIH_09495</name>
</gene>
<keyword evidence="1" id="KW-0732">Signal</keyword>
<evidence type="ECO:0008006" key="4">
    <source>
        <dbReference type="Google" id="ProtNLM"/>
    </source>
</evidence>
<evidence type="ECO:0000313" key="2">
    <source>
        <dbReference type="EMBL" id="MFC4499764.1"/>
    </source>
</evidence>
<feature type="chain" id="PRO_5046241846" description="Secreted protein" evidence="1">
    <location>
        <begin position="36"/>
        <end position="132"/>
    </location>
</feature>
<dbReference type="RefSeq" id="WP_381165546.1">
    <property type="nucleotide sequence ID" value="NZ_JBHSFK010000005.1"/>
</dbReference>
<name>A0ABV9AKU7_9ACTN</name>
<organism evidence="2 3">
    <name type="scientific">Streptomyces vulcanius</name>
    <dbReference type="NCBI Taxonomy" id="1441876"/>
    <lineage>
        <taxon>Bacteria</taxon>
        <taxon>Bacillati</taxon>
        <taxon>Actinomycetota</taxon>
        <taxon>Actinomycetes</taxon>
        <taxon>Kitasatosporales</taxon>
        <taxon>Streptomycetaceae</taxon>
        <taxon>Streptomyces</taxon>
    </lineage>
</organism>
<dbReference type="InterPro" id="IPR006311">
    <property type="entry name" value="TAT_signal"/>
</dbReference>
<reference evidence="3" key="1">
    <citation type="journal article" date="2019" name="Int. J. Syst. Evol. Microbiol.">
        <title>The Global Catalogue of Microorganisms (GCM) 10K type strain sequencing project: providing services to taxonomists for standard genome sequencing and annotation.</title>
        <authorList>
            <consortium name="The Broad Institute Genomics Platform"/>
            <consortium name="The Broad Institute Genome Sequencing Center for Infectious Disease"/>
            <person name="Wu L."/>
            <person name="Ma J."/>
        </authorList>
    </citation>
    <scope>NUCLEOTIDE SEQUENCE [LARGE SCALE GENOMIC DNA]</scope>
    <source>
        <strain evidence="3">CGMCC 4.7177</strain>
    </source>
</reference>